<keyword evidence="1" id="KW-0614">Plasmid</keyword>
<dbReference type="GeneID" id="66513165"/>
<geneLocation type="plasmid" evidence="1 3">
    <name>pBIL</name>
</geneLocation>
<dbReference type="AlphaFoldDB" id="A0AAP5QD43"/>
<evidence type="ECO:0000313" key="3">
    <source>
        <dbReference type="Proteomes" id="UP000032614"/>
    </source>
</evidence>
<evidence type="ECO:0000313" key="1">
    <source>
        <dbReference type="EMBL" id="AJZ56200.1"/>
    </source>
</evidence>
<evidence type="ECO:0000313" key="2">
    <source>
        <dbReference type="EMBL" id="MDT8840049.1"/>
    </source>
</evidence>
<organism evidence="2 4">
    <name type="scientific">Paraburkholderia fungorum</name>
    <dbReference type="NCBI Taxonomy" id="134537"/>
    <lineage>
        <taxon>Bacteria</taxon>
        <taxon>Pseudomonadati</taxon>
        <taxon>Pseudomonadota</taxon>
        <taxon>Betaproteobacteria</taxon>
        <taxon>Burkholderiales</taxon>
        <taxon>Burkholderiaceae</taxon>
        <taxon>Paraburkholderia</taxon>
    </lineage>
</organism>
<dbReference type="Proteomes" id="UP000032614">
    <property type="component" value="Plasmid pBIL"/>
</dbReference>
<protein>
    <submittedName>
        <fullName evidence="2">Uncharacterized protein</fullName>
    </submittedName>
</protein>
<evidence type="ECO:0000313" key="4">
    <source>
        <dbReference type="Proteomes" id="UP001246473"/>
    </source>
</evidence>
<dbReference type="KEGG" id="bfn:OI25_7895"/>
<dbReference type="EMBL" id="CP010024">
    <property type="protein sequence ID" value="AJZ56200.1"/>
    <property type="molecule type" value="Genomic_DNA"/>
</dbReference>
<reference evidence="2" key="2">
    <citation type="submission" date="2022-08" db="EMBL/GenBank/DDBJ databases">
        <authorList>
            <person name="Kim S.-J."/>
        </authorList>
    </citation>
    <scope>NUCLEOTIDE SEQUENCE</scope>
    <source>
        <strain evidence="2">KJ</strain>
    </source>
</reference>
<gene>
    <name evidence="1" type="ORF">OI25_7895</name>
    <name evidence="2" type="ORF">ParKJ_21730</name>
</gene>
<dbReference type="Proteomes" id="UP001246473">
    <property type="component" value="Unassembled WGS sequence"/>
</dbReference>
<dbReference type="RefSeq" id="WP_028196996.1">
    <property type="nucleotide sequence ID" value="NZ_CADFGE010000013.1"/>
</dbReference>
<proteinExistence type="predicted"/>
<reference evidence="1 3" key="1">
    <citation type="journal article" date="2015" name="Genome Announc.">
        <title>Complete genome sequences for 59 burkholderia isolates, both pathogenic and near neighbor.</title>
        <authorList>
            <person name="Johnson S.L."/>
            <person name="Bishop-Lilly K.A."/>
            <person name="Ladner J.T."/>
            <person name="Daligault H.E."/>
            <person name="Davenport K.W."/>
            <person name="Jaissle J."/>
            <person name="Frey K.G."/>
            <person name="Koroleva G.I."/>
            <person name="Bruce D.C."/>
            <person name="Coyne S.R."/>
            <person name="Broomall S.M."/>
            <person name="Li P.E."/>
            <person name="Teshima H."/>
            <person name="Gibbons H.S."/>
            <person name="Palacios G.F."/>
            <person name="Rosenzweig C.N."/>
            <person name="Redden C.L."/>
            <person name="Xu Y."/>
            <person name="Minogue T.D."/>
            <person name="Chain P.S."/>
        </authorList>
    </citation>
    <scope>NUCLEOTIDE SEQUENCE [LARGE SCALE GENOMIC DNA]</scope>
    <source>
        <strain evidence="1 3">ATCC BAA-463</strain>
        <plasmid evidence="1 3">pBIL</plasmid>
    </source>
</reference>
<accession>A0AAP5QD43</accession>
<sequence>MFAVIVWTLCVLVGLALAAWALSPSYRQRMEWPKYRFLELERELDVRDDAHAGSPEKNTLSPD</sequence>
<name>A0AAP5QD43_9BURK</name>
<dbReference type="EMBL" id="JANSLM010000008">
    <property type="protein sequence ID" value="MDT8840049.1"/>
    <property type="molecule type" value="Genomic_DNA"/>
</dbReference>